<dbReference type="AlphaFoldDB" id="A0A377J2Z9"/>
<accession>A0A377J2Z9</accession>
<dbReference type="EMBL" id="UGHV01000001">
    <property type="protein sequence ID" value="STO96685.1"/>
    <property type="molecule type" value="Genomic_DNA"/>
</dbReference>
<evidence type="ECO:0000313" key="1">
    <source>
        <dbReference type="EMBL" id="STO96685.1"/>
    </source>
</evidence>
<gene>
    <name evidence="1" type="ORF">NCTC12410_00501</name>
</gene>
<protein>
    <submittedName>
        <fullName evidence="1">Uncharacterized protein</fullName>
    </submittedName>
</protein>
<reference evidence="1 2" key="1">
    <citation type="submission" date="2018-06" db="EMBL/GenBank/DDBJ databases">
        <authorList>
            <consortium name="Pathogen Informatics"/>
            <person name="Doyle S."/>
        </authorList>
    </citation>
    <scope>NUCLEOTIDE SEQUENCE [LARGE SCALE GENOMIC DNA]</scope>
    <source>
        <strain evidence="1 2">NCTC12410</strain>
    </source>
</reference>
<proteinExistence type="predicted"/>
<sequence>MKFILWLSLIVAFAFGSDNNQLAFVRDTGLALTKGYEFGACLYSETFNVLSKTTHKKTKADYDKAKETASNTCENKLKVKQWLNQHTAKKHFELMENGVKLGTTEGYNNAIETQQTFWDTMKAAFNR</sequence>
<dbReference type="RefSeq" id="WP_115010998.1">
    <property type="nucleotide sequence ID" value="NZ_UGHV01000001.1"/>
</dbReference>
<organism evidence="1 2">
    <name type="scientific">Helicobacter canis</name>
    <dbReference type="NCBI Taxonomy" id="29419"/>
    <lineage>
        <taxon>Bacteria</taxon>
        <taxon>Pseudomonadati</taxon>
        <taxon>Campylobacterota</taxon>
        <taxon>Epsilonproteobacteria</taxon>
        <taxon>Campylobacterales</taxon>
        <taxon>Helicobacteraceae</taxon>
        <taxon>Helicobacter</taxon>
    </lineage>
</organism>
<evidence type="ECO:0000313" key="2">
    <source>
        <dbReference type="Proteomes" id="UP000254841"/>
    </source>
</evidence>
<name>A0A377J2Z9_9HELI</name>
<dbReference type="Proteomes" id="UP000254841">
    <property type="component" value="Unassembled WGS sequence"/>
</dbReference>
<dbReference type="OrthoDB" id="9866063at2"/>